<keyword evidence="4 8" id="KW-0863">Zinc-finger</keyword>
<dbReference type="Gene3D" id="3.30.1490.490">
    <property type="match status" value="1"/>
</dbReference>
<evidence type="ECO:0000256" key="7">
    <source>
        <dbReference type="ARBA" id="ARBA00061084"/>
    </source>
</evidence>
<evidence type="ECO:0000256" key="1">
    <source>
        <dbReference type="ARBA" id="ARBA00004123"/>
    </source>
</evidence>
<evidence type="ECO:0000256" key="3">
    <source>
        <dbReference type="ARBA" id="ARBA00022737"/>
    </source>
</evidence>
<dbReference type="Pfam" id="PF08790">
    <property type="entry name" value="zf-LYAR"/>
    <property type="match status" value="1"/>
</dbReference>
<dbReference type="GO" id="GO:0008270">
    <property type="term" value="F:zinc ion binding"/>
    <property type="evidence" value="ECO:0007669"/>
    <property type="project" value="UniProtKB-KW"/>
</dbReference>
<evidence type="ECO:0000256" key="9">
    <source>
        <dbReference type="SAM" id="MobiDB-lite"/>
    </source>
</evidence>
<dbReference type="PROSITE" id="PS51804">
    <property type="entry name" value="ZF_C2HC_LYAR"/>
    <property type="match status" value="2"/>
</dbReference>
<evidence type="ECO:0000313" key="12">
    <source>
        <dbReference type="Proteomes" id="UP000281549"/>
    </source>
</evidence>
<comment type="similarity">
    <text evidence="7">Belongs to the UPF0743 family.</text>
</comment>
<feature type="domain" description="Zinc finger C2H2 LYAR-type" evidence="10">
    <location>
        <begin position="30"/>
        <end position="57"/>
    </location>
</feature>
<dbReference type="AlphaFoldDB" id="A0A4P9YI94"/>
<gene>
    <name evidence="11" type="ORF">ROZALSC1DRAFT_6351</name>
</gene>
<keyword evidence="6" id="KW-0539">Nucleus</keyword>
<dbReference type="SUPFAM" id="SSF57667">
    <property type="entry name" value="beta-beta-alpha zinc fingers"/>
    <property type="match status" value="2"/>
</dbReference>
<accession>A0A4P9YI94</accession>
<name>A0A4P9YI94_ROZAC</name>
<dbReference type="PANTHER" id="PTHR13100">
    <property type="entry name" value="CELL GROWTH-REGULATING NUCLEOLAR PROTEIN LYAR"/>
    <property type="match status" value="1"/>
</dbReference>
<reference evidence="12" key="1">
    <citation type="journal article" date="2018" name="Nat. Microbiol.">
        <title>Leveraging single-cell genomics to expand the fungal tree of life.</title>
        <authorList>
            <person name="Ahrendt S.R."/>
            <person name="Quandt C.A."/>
            <person name="Ciobanu D."/>
            <person name="Clum A."/>
            <person name="Salamov A."/>
            <person name="Andreopoulos B."/>
            <person name="Cheng J.F."/>
            <person name="Woyke T."/>
            <person name="Pelin A."/>
            <person name="Henrissat B."/>
            <person name="Reynolds N.K."/>
            <person name="Benny G.L."/>
            <person name="Smith M.E."/>
            <person name="James T.Y."/>
            <person name="Grigoriev I.V."/>
        </authorList>
    </citation>
    <scope>NUCLEOTIDE SEQUENCE [LARGE SCALE GENOMIC DNA]</scope>
    <source>
        <strain evidence="12">CSF55</strain>
    </source>
</reference>
<protein>
    <recommendedName>
        <fullName evidence="10">Zinc finger C2H2 LYAR-type domain-containing protein</fullName>
    </recommendedName>
</protein>
<feature type="non-terminal residue" evidence="11">
    <location>
        <position position="121"/>
    </location>
</feature>
<keyword evidence="3" id="KW-0677">Repeat</keyword>
<dbReference type="FunFam" id="3.30.1490.490:FF:000001">
    <property type="entry name" value="cell growth-regulating nucleolar protein-like"/>
    <property type="match status" value="1"/>
</dbReference>
<keyword evidence="5" id="KW-0862">Zinc</keyword>
<keyword evidence="2" id="KW-0479">Metal-binding</keyword>
<evidence type="ECO:0000256" key="2">
    <source>
        <dbReference type="ARBA" id="ARBA00022723"/>
    </source>
</evidence>
<evidence type="ECO:0000256" key="8">
    <source>
        <dbReference type="PROSITE-ProRule" id="PRU01145"/>
    </source>
</evidence>
<dbReference type="InterPro" id="IPR036236">
    <property type="entry name" value="Znf_C2H2_sf"/>
</dbReference>
<evidence type="ECO:0000256" key="5">
    <source>
        <dbReference type="ARBA" id="ARBA00022833"/>
    </source>
</evidence>
<dbReference type="GO" id="GO:0006364">
    <property type="term" value="P:rRNA processing"/>
    <property type="evidence" value="ECO:0007669"/>
    <property type="project" value="TreeGrafter"/>
</dbReference>
<dbReference type="GO" id="GO:0003677">
    <property type="term" value="F:DNA binding"/>
    <property type="evidence" value="ECO:0007669"/>
    <property type="project" value="InterPro"/>
</dbReference>
<feature type="region of interest" description="Disordered" evidence="9">
    <location>
        <begin position="59"/>
        <end position="80"/>
    </location>
</feature>
<comment type="subcellular location">
    <subcellularLocation>
        <location evidence="1">Nucleus</location>
    </subcellularLocation>
</comment>
<dbReference type="Proteomes" id="UP000281549">
    <property type="component" value="Unassembled WGS sequence"/>
</dbReference>
<sequence length="121" mass="13901">MPSFVCESCQETLKKGKLDQHKSRCRYASYTCVDCLVHFKGTEYRSHTTCMTEAEKYQGKDYKGPKTNNNDTNKIKPETVVKSDVSKEENIAENDENKIDLKSMTKNIFENSKVSLFLSQN</sequence>
<dbReference type="InterPro" id="IPR014898">
    <property type="entry name" value="Znf_C2H2_LYAR"/>
</dbReference>
<proteinExistence type="inferred from homology"/>
<evidence type="ECO:0000256" key="4">
    <source>
        <dbReference type="ARBA" id="ARBA00022771"/>
    </source>
</evidence>
<dbReference type="InterPro" id="IPR039999">
    <property type="entry name" value="LYAR"/>
</dbReference>
<dbReference type="PANTHER" id="PTHR13100:SF10">
    <property type="entry name" value="CELL GROWTH-REGULATING NUCLEOLAR PROTEIN"/>
    <property type="match status" value="1"/>
</dbReference>
<evidence type="ECO:0000256" key="6">
    <source>
        <dbReference type="ARBA" id="ARBA00023242"/>
    </source>
</evidence>
<evidence type="ECO:0000259" key="10">
    <source>
        <dbReference type="Pfam" id="PF08790"/>
    </source>
</evidence>
<organism evidence="11 12">
    <name type="scientific">Rozella allomycis (strain CSF55)</name>
    <dbReference type="NCBI Taxonomy" id="988480"/>
    <lineage>
        <taxon>Eukaryota</taxon>
        <taxon>Fungi</taxon>
        <taxon>Fungi incertae sedis</taxon>
        <taxon>Cryptomycota</taxon>
        <taxon>Cryptomycota incertae sedis</taxon>
        <taxon>Rozella</taxon>
    </lineage>
</organism>
<dbReference type="GO" id="GO:0000122">
    <property type="term" value="P:negative regulation of transcription by RNA polymerase II"/>
    <property type="evidence" value="ECO:0007669"/>
    <property type="project" value="TreeGrafter"/>
</dbReference>
<dbReference type="EMBL" id="ML005372">
    <property type="protein sequence ID" value="RKP18772.1"/>
    <property type="molecule type" value="Genomic_DNA"/>
</dbReference>
<evidence type="ECO:0000313" key="11">
    <source>
        <dbReference type="EMBL" id="RKP18772.1"/>
    </source>
</evidence>
<dbReference type="GO" id="GO:0005730">
    <property type="term" value="C:nucleolus"/>
    <property type="evidence" value="ECO:0007669"/>
    <property type="project" value="TreeGrafter"/>
</dbReference>